<evidence type="ECO:0000256" key="1">
    <source>
        <dbReference type="ARBA" id="ARBA00022491"/>
    </source>
</evidence>
<dbReference type="InterPro" id="IPR037171">
    <property type="entry name" value="NagB/RpiA_transferase-like"/>
</dbReference>
<evidence type="ECO:0000256" key="2">
    <source>
        <dbReference type="ARBA" id="ARBA00023015"/>
    </source>
</evidence>
<dbReference type="PROSITE" id="PS00894">
    <property type="entry name" value="HTH_DEOR_1"/>
    <property type="match status" value="1"/>
</dbReference>
<dbReference type="GO" id="GO:0003700">
    <property type="term" value="F:DNA-binding transcription factor activity"/>
    <property type="evidence" value="ECO:0007669"/>
    <property type="project" value="InterPro"/>
</dbReference>
<dbReference type="PANTHER" id="PTHR30363:SF4">
    <property type="entry name" value="GLYCEROL-3-PHOSPHATE REGULON REPRESSOR"/>
    <property type="match status" value="1"/>
</dbReference>
<proteinExistence type="predicted"/>
<dbReference type="SUPFAM" id="SSF46785">
    <property type="entry name" value="Winged helix' DNA-binding domain"/>
    <property type="match status" value="1"/>
</dbReference>
<dbReference type="Pfam" id="PF08220">
    <property type="entry name" value="HTH_DeoR"/>
    <property type="match status" value="1"/>
</dbReference>
<name>A0A2S5JHT4_9RHOB</name>
<dbReference type="OrthoDB" id="9814815at2"/>
<dbReference type="InterPro" id="IPR050313">
    <property type="entry name" value="Carb_Metab_HTH_regulators"/>
</dbReference>
<dbReference type="InterPro" id="IPR036388">
    <property type="entry name" value="WH-like_DNA-bd_sf"/>
</dbReference>
<feature type="domain" description="HTH deoR-type" evidence="5">
    <location>
        <begin position="5"/>
        <end position="60"/>
    </location>
</feature>
<dbReference type="InterPro" id="IPR014036">
    <property type="entry name" value="DeoR-like_C"/>
</dbReference>
<dbReference type="PRINTS" id="PR00037">
    <property type="entry name" value="HTHLACR"/>
</dbReference>
<sequence length="259" mass="27953">MAGPFNARQKAILSQIRQEGRVLVEDLAAAFGTTPQTIRRDLRLLEETGEVMRFHGGASLLPGTEYTSFEIRRTIQAEAKERIGRAVAARIPDNTMLMINGGTTTAAFARALATRTGLRIITDNLEIANDLRSIGNFDIMVPGGTVRRSDGTVTGVAALEFLRGFRADIAVIGAAAVDSDGALLDFDLAEAAVARAMMDCAKHVILAVDSTKFDRSAPVVVGWLRQVNTLVTDRCRSERIRALCEAQDVELVESDPVPA</sequence>
<dbReference type="RefSeq" id="WP_104070698.1">
    <property type="nucleotide sequence ID" value="NZ_PRDS01000004.1"/>
</dbReference>
<organism evidence="6 7">
    <name type="scientific">Albidovulum inexpectatum</name>
    <dbReference type="NCBI Taxonomy" id="196587"/>
    <lineage>
        <taxon>Bacteria</taxon>
        <taxon>Pseudomonadati</taxon>
        <taxon>Pseudomonadota</taxon>
        <taxon>Alphaproteobacteria</taxon>
        <taxon>Rhodobacterales</taxon>
        <taxon>Paracoccaceae</taxon>
        <taxon>Albidovulum</taxon>
    </lineage>
</organism>
<dbReference type="EMBL" id="PRDS01000004">
    <property type="protein sequence ID" value="PPB80931.1"/>
    <property type="molecule type" value="Genomic_DNA"/>
</dbReference>
<dbReference type="SUPFAM" id="SSF100950">
    <property type="entry name" value="NagB/RpiA/CoA transferase-like"/>
    <property type="match status" value="1"/>
</dbReference>
<dbReference type="PANTHER" id="PTHR30363">
    <property type="entry name" value="HTH-TYPE TRANSCRIPTIONAL REGULATOR SRLR-RELATED"/>
    <property type="match status" value="1"/>
</dbReference>
<comment type="caution">
    <text evidence="6">The sequence shown here is derived from an EMBL/GenBank/DDBJ whole genome shotgun (WGS) entry which is preliminary data.</text>
</comment>
<evidence type="ECO:0000313" key="7">
    <source>
        <dbReference type="Proteomes" id="UP000239736"/>
    </source>
</evidence>
<evidence type="ECO:0000256" key="4">
    <source>
        <dbReference type="ARBA" id="ARBA00023163"/>
    </source>
</evidence>
<dbReference type="InterPro" id="IPR036390">
    <property type="entry name" value="WH_DNA-bd_sf"/>
</dbReference>
<accession>A0A2S5JHT4</accession>
<dbReference type="PROSITE" id="PS51000">
    <property type="entry name" value="HTH_DEOR_2"/>
    <property type="match status" value="1"/>
</dbReference>
<dbReference type="Gene3D" id="3.40.50.1360">
    <property type="match status" value="1"/>
</dbReference>
<keyword evidence="2" id="KW-0805">Transcription regulation</keyword>
<dbReference type="GO" id="GO:0003677">
    <property type="term" value="F:DNA binding"/>
    <property type="evidence" value="ECO:0007669"/>
    <property type="project" value="UniProtKB-KW"/>
</dbReference>
<gene>
    <name evidence="6" type="ORF">LV82_01664</name>
</gene>
<keyword evidence="3" id="KW-0238">DNA-binding</keyword>
<dbReference type="Proteomes" id="UP000239736">
    <property type="component" value="Unassembled WGS sequence"/>
</dbReference>
<dbReference type="InterPro" id="IPR018356">
    <property type="entry name" value="Tscrpt_reg_HTH_DeoR_CS"/>
</dbReference>
<keyword evidence="4" id="KW-0804">Transcription</keyword>
<evidence type="ECO:0000256" key="3">
    <source>
        <dbReference type="ARBA" id="ARBA00023125"/>
    </source>
</evidence>
<evidence type="ECO:0000313" key="6">
    <source>
        <dbReference type="EMBL" id="PPB80931.1"/>
    </source>
</evidence>
<dbReference type="Pfam" id="PF00455">
    <property type="entry name" value="DeoRC"/>
    <property type="match status" value="1"/>
</dbReference>
<dbReference type="SMART" id="SM01134">
    <property type="entry name" value="DeoRC"/>
    <property type="match status" value="1"/>
</dbReference>
<dbReference type="Gene3D" id="1.10.10.10">
    <property type="entry name" value="Winged helix-like DNA-binding domain superfamily/Winged helix DNA-binding domain"/>
    <property type="match status" value="1"/>
</dbReference>
<keyword evidence="7" id="KW-1185">Reference proteome</keyword>
<reference evidence="6 7" key="1">
    <citation type="submission" date="2018-01" db="EMBL/GenBank/DDBJ databases">
        <title>Genomic Encyclopedia of Archaeal and Bacterial Type Strains, Phase II (KMG-II): from individual species to whole genera.</title>
        <authorList>
            <person name="Goeker M."/>
        </authorList>
    </citation>
    <scope>NUCLEOTIDE SEQUENCE [LARGE SCALE GENOMIC DNA]</scope>
    <source>
        <strain evidence="6 7">DSM 12048</strain>
    </source>
</reference>
<evidence type="ECO:0000259" key="5">
    <source>
        <dbReference type="PROSITE" id="PS51000"/>
    </source>
</evidence>
<protein>
    <submittedName>
        <fullName evidence="6">DeoR family transcriptional regulator</fullName>
    </submittedName>
</protein>
<dbReference type="AlphaFoldDB" id="A0A2S5JHT4"/>
<keyword evidence="1" id="KW-0678">Repressor</keyword>
<dbReference type="SMART" id="SM00420">
    <property type="entry name" value="HTH_DEOR"/>
    <property type="match status" value="1"/>
</dbReference>
<dbReference type="InterPro" id="IPR001034">
    <property type="entry name" value="DeoR_HTH"/>
</dbReference>